<dbReference type="InterPro" id="IPR002125">
    <property type="entry name" value="CMP_dCMP_dom"/>
</dbReference>
<dbReference type="Proteomes" id="UP000654345">
    <property type="component" value="Unassembled WGS sequence"/>
</dbReference>
<keyword evidence="3" id="KW-0378">Hydrolase</keyword>
<organism evidence="6 7">
    <name type="scientific">Ktedonobacter robiniae</name>
    <dbReference type="NCBI Taxonomy" id="2778365"/>
    <lineage>
        <taxon>Bacteria</taxon>
        <taxon>Bacillati</taxon>
        <taxon>Chloroflexota</taxon>
        <taxon>Ktedonobacteria</taxon>
        <taxon>Ktedonobacterales</taxon>
        <taxon>Ktedonobacteraceae</taxon>
        <taxon>Ktedonobacter</taxon>
    </lineage>
</organism>
<dbReference type="InterPro" id="IPR016193">
    <property type="entry name" value="Cytidine_deaminase-like"/>
</dbReference>
<dbReference type="Pfam" id="PF00383">
    <property type="entry name" value="dCMP_cyt_deam_1"/>
    <property type="match status" value="1"/>
</dbReference>
<evidence type="ECO:0000259" key="5">
    <source>
        <dbReference type="PROSITE" id="PS51747"/>
    </source>
</evidence>
<name>A0ABQ3UK73_9CHLR</name>
<dbReference type="EMBL" id="BNJG01000001">
    <property type="protein sequence ID" value="GHO53086.1"/>
    <property type="molecule type" value="Genomic_DNA"/>
</dbReference>
<sequence length="137" mass="14427">MVSPEQLVARAREAARNAHVPYSHFHVGAAVVADGRVYTGVNIESASYGLTLCAERSALASAISAGDKQVSEIAVACVDAPDGAPLNTRTPCGACRQWMIDLAPDAVIHIDGGVDEQGKPVIHSMHVRDLLPNAFQL</sequence>
<gene>
    <name evidence="6" type="ORF">KSB_15610</name>
</gene>
<dbReference type="InterPro" id="IPR016192">
    <property type="entry name" value="APOBEC/CMP_deaminase_Zn-bd"/>
</dbReference>
<evidence type="ECO:0000313" key="7">
    <source>
        <dbReference type="Proteomes" id="UP000654345"/>
    </source>
</evidence>
<evidence type="ECO:0000256" key="2">
    <source>
        <dbReference type="ARBA" id="ARBA00022723"/>
    </source>
</evidence>
<dbReference type="PANTHER" id="PTHR11644">
    <property type="entry name" value="CYTIDINE DEAMINASE"/>
    <property type="match status" value="1"/>
</dbReference>
<accession>A0ABQ3UK73</accession>
<evidence type="ECO:0000313" key="6">
    <source>
        <dbReference type="EMBL" id="GHO53086.1"/>
    </source>
</evidence>
<dbReference type="PROSITE" id="PS51747">
    <property type="entry name" value="CYT_DCMP_DEAMINASES_2"/>
    <property type="match status" value="1"/>
</dbReference>
<keyword evidence="2" id="KW-0479">Metal-binding</keyword>
<keyword evidence="7" id="KW-1185">Reference proteome</keyword>
<comment type="similarity">
    <text evidence="1">Belongs to the cytidine and deoxycytidylate deaminase family.</text>
</comment>
<comment type="caution">
    <text evidence="6">The sequence shown here is derived from an EMBL/GenBank/DDBJ whole genome shotgun (WGS) entry which is preliminary data.</text>
</comment>
<dbReference type="CDD" id="cd01283">
    <property type="entry name" value="cytidine_deaminase"/>
    <property type="match status" value="1"/>
</dbReference>
<keyword evidence="4" id="KW-0862">Zinc</keyword>
<evidence type="ECO:0000256" key="1">
    <source>
        <dbReference type="ARBA" id="ARBA00006576"/>
    </source>
</evidence>
<proteinExistence type="inferred from homology"/>
<dbReference type="Gene3D" id="3.40.140.10">
    <property type="entry name" value="Cytidine Deaminase, domain 2"/>
    <property type="match status" value="1"/>
</dbReference>
<evidence type="ECO:0000256" key="3">
    <source>
        <dbReference type="ARBA" id="ARBA00022801"/>
    </source>
</evidence>
<reference evidence="6 7" key="1">
    <citation type="journal article" date="2021" name="Int. J. Syst. Evol. Microbiol.">
        <title>Reticulibacter mediterranei gen. nov., sp. nov., within the new family Reticulibacteraceae fam. nov., and Ktedonospora formicarum gen. nov., sp. nov., Ktedonobacter robiniae sp. nov., Dictyobacter formicarum sp. nov. and Dictyobacter arantiisoli sp. nov., belonging to the class Ktedonobacteria.</title>
        <authorList>
            <person name="Yabe S."/>
            <person name="Zheng Y."/>
            <person name="Wang C.M."/>
            <person name="Sakai Y."/>
            <person name="Abe K."/>
            <person name="Yokota A."/>
            <person name="Donadio S."/>
            <person name="Cavaletti L."/>
            <person name="Monciardini P."/>
        </authorList>
    </citation>
    <scope>NUCLEOTIDE SEQUENCE [LARGE SCALE GENOMIC DNA]</scope>
    <source>
        <strain evidence="6 7">SOSP1-30</strain>
    </source>
</reference>
<dbReference type="PANTHER" id="PTHR11644:SF2">
    <property type="entry name" value="CYTIDINE DEAMINASE"/>
    <property type="match status" value="1"/>
</dbReference>
<feature type="domain" description="CMP/dCMP-type deaminase" evidence="5">
    <location>
        <begin position="2"/>
        <end position="137"/>
    </location>
</feature>
<evidence type="ECO:0000256" key="4">
    <source>
        <dbReference type="ARBA" id="ARBA00022833"/>
    </source>
</evidence>
<protein>
    <submittedName>
        <fullName evidence="6">Cytidine deaminase</fullName>
    </submittedName>
</protein>
<dbReference type="PROSITE" id="PS00903">
    <property type="entry name" value="CYT_DCMP_DEAMINASES_1"/>
    <property type="match status" value="1"/>
</dbReference>
<dbReference type="RefSeq" id="WP_201369933.1">
    <property type="nucleotide sequence ID" value="NZ_BNJG01000001.1"/>
</dbReference>
<dbReference type="InterPro" id="IPR050202">
    <property type="entry name" value="Cyt/Deoxycyt_deaminase"/>
</dbReference>
<dbReference type="NCBIfam" id="NF004064">
    <property type="entry name" value="PRK05578.1"/>
    <property type="match status" value="1"/>
</dbReference>
<dbReference type="SUPFAM" id="SSF53927">
    <property type="entry name" value="Cytidine deaminase-like"/>
    <property type="match status" value="1"/>
</dbReference>